<organism evidence="7 13">
    <name type="scientific">Metallosphaera sedula</name>
    <dbReference type="NCBI Taxonomy" id="43687"/>
    <lineage>
        <taxon>Archaea</taxon>
        <taxon>Thermoproteota</taxon>
        <taxon>Thermoprotei</taxon>
        <taxon>Sulfolobales</taxon>
        <taxon>Sulfolobaceae</taxon>
        <taxon>Metallosphaera</taxon>
    </lineage>
</organism>
<dbReference type="EMBL" id="CP012172">
    <property type="protein sequence ID" value="AKV74285.1"/>
    <property type="molecule type" value="Genomic_DNA"/>
</dbReference>
<evidence type="ECO:0000313" key="15">
    <source>
        <dbReference type="Proteomes" id="UP000061362"/>
    </source>
</evidence>
<dbReference type="GO" id="GO:0034755">
    <property type="term" value="P:iron ion transmembrane transport"/>
    <property type="evidence" value="ECO:0007669"/>
    <property type="project" value="TreeGrafter"/>
</dbReference>
<sequence>MSIRDSAKLFGPAWIALLADSDAASILGGVSSGEEFGYRLIWFLLVLSIPLFIIQEASGRLGAVSNRGIGTLIRENYSRRTSILATIPIFVVDFFTYLSEYAGIAIGSVLVGINPLVGLLMFFGLHVLVIVTRNYQITEKSLILTSVILILSSLIIVAPRINSGESLVYFSSSRNYFFYLAINVGAVVTPPCMLIYQSSATATKYSSLRIDTSKKVSWLNLETVAGSIVTEIIVVIAEIVGTILGGVDPEDPLKLGNVLGQLRFIFGVTLITAGFLTLVVVSLSSAWGVLEAINRNSYNNTIKLYILESIPAVLIILLVGSNYSTIVNFALTLLSLSPIVVALPGILIGILLSKREIMGGYAYGKARLILYFVTIALITLGGIIGIIELA</sequence>
<proteinExistence type="predicted"/>
<dbReference type="PANTHER" id="PTHR11706:SF33">
    <property type="entry name" value="NATURAL RESISTANCE-ASSOCIATED MACROPHAGE PROTEIN 2"/>
    <property type="match status" value="1"/>
</dbReference>
<reference evidence="15 16" key="2">
    <citation type="journal article" date="2015" name="Genome Announc.">
        <title>Complete Genome Sequences of Evolved Arsenate-Resistant Metallosphaera sedula Strains.</title>
        <authorList>
            <person name="Ai C."/>
            <person name="McCarthy S."/>
            <person name="Schackwitz W."/>
            <person name="Martin J."/>
            <person name="Lipzen A."/>
            <person name="Blum P."/>
        </authorList>
    </citation>
    <scope>NUCLEOTIDE SEQUENCE [LARGE SCALE GENOMIC DNA]</scope>
    <source>
        <strain evidence="10 16">ARS120-1</strain>
        <strain evidence="11 15">ARS120-2</strain>
        <strain evidence="8 18">ARS50-1</strain>
        <strain evidence="9 17">ARS50-2</strain>
    </source>
</reference>
<dbReference type="InterPro" id="IPR001046">
    <property type="entry name" value="NRAMP_fam"/>
</dbReference>
<evidence type="ECO:0000313" key="17">
    <source>
        <dbReference type="Proteomes" id="UP000062475"/>
    </source>
</evidence>
<feature type="transmembrane region" description="Helical" evidence="6">
    <location>
        <begin position="142"/>
        <end position="161"/>
    </location>
</feature>
<reference evidence="7 13" key="1">
    <citation type="journal article" date="2014" name="J. Bacteriol.">
        <title>Role of an Archaeal PitA Transporter in the Copper and Arsenic Resistance of Metallosphaera sedula, an Extreme Thermoacidophile.</title>
        <authorList>
            <person name="McCarthy S."/>
            <person name="Ai C."/>
            <person name="Wheaton G."/>
            <person name="Tevatia R."/>
            <person name="Eckrich V."/>
            <person name="Kelly R."/>
            <person name="Blum P."/>
        </authorList>
    </citation>
    <scope>NUCLEOTIDE SEQUENCE [LARGE SCALE GENOMIC DNA]</scope>
    <source>
        <strain evidence="7 13">CuR1</strain>
    </source>
</reference>
<dbReference type="EMBL" id="CP012175">
    <property type="protein sequence ID" value="AKV81021.1"/>
    <property type="molecule type" value="Genomic_DNA"/>
</dbReference>
<keyword evidence="3 6" id="KW-0812">Transmembrane</keyword>
<feature type="transmembrane region" description="Helical" evidence="6">
    <location>
        <begin position="104"/>
        <end position="130"/>
    </location>
</feature>
<evidence type="ECO:0000313" key="18">
    <source>
        <dbReference type="Proteomes" id="UP000068832"/>
    </source>
</evidence>
<evidence type="ECO:0000256" key="2">
    <source>
        <dbReference type="ARBA" id="ARBA00022448"/>
    </source>
</evidence>
<dbReference type="EMBL" id="CP012173">
    <property type="protein sequence ID" value="AKV76524.1"/>
    <property type="molecule type" value="Genomic_DNA"/>
</dbReference>
<dbReference type="Proteomes" id="UP000062475">
    <property type="component" value="Chromosome"/>
</dbReference>
<evidence type="ECO:0000256" key="3">
    <source>
        <dbReference type="ARBA" id="ARBA00022692"/>
    </source>
</evidence>
<evidence type="ECO:0000256" key="1">
    <source>
        <dbReference type="ARBA" id="ARBA00004141"/>
    </source>
</evidence>
<comment type="subcellular location">
    <subcellularLocation>
        <location evidence="1">Membrane</location>
        <topology evidence="1">Multi-pass membrane protein</topology>
    </subcellularLocation>
</comment>
<evidence type="ECO:0000313" key="16">
    <source>
        <dbReference type="Proteomes" id="UP000062398"/>
    </source>
</evidence>
<dbReference type="GO" id="GO:0005384">
    <property type="term" value="F:manganese ion transmembrane transporter activity"/>
    <property type="evidence" value="ECO:0007669"/>
    <property type="project" value="TreeGrafter"/>
</dbReference>
<protein>
    <submittedName>
        <fullName evidence="7 8">Mn2+ and Fe2+ transporter</fullName>
    </submittedName>
</protein>
<evidence type="ECO:0000313" key="12">
    <source>
        <dbReference type="EMBL" id="AKV83262.1"/>
    </source>
</evidence>
<gene>
    <name evidence="7" type="ORF">HA72_1265</name>
    <name evidence="8" type="ORF">MsedA_1284</name>
    <name evidence="9" type="ORF">MsedB_1286</name>
    <name evidence="10" type="ORF">MsedC_1284</name>
    <name evidence="11" type="ORF">MsedD_1285</name>
    <name evidence="12" type="ORF">MsedE_1288</name>
</gene>
<dbReference type="OrthoDB" id="211791at2157"/>
<dbReference type="AlphaFoldDB" id="A0A088E7U8"/>
<evidence type="ECO:0000256" key="4">
    <source>
        <dbReference type="ARBA" id="ARBA00022989"/>
    </source>
</evidence>
<keyword evidence="2" id="KW-0813">Transport</keyword>
<dbReference type="PATRIC" id="fig|43687.5.peg.1378"/>
<keyword evidence="5 6" id="KW-0472">Membrane</keyword>
<dbReference type="Proteomes" id="UP000061362">
    <property type="component" value="Chromosome"/>
</dbReference>
<evidence type="ECO:0000313" key="14">
    <source>
        <dbReference type="Proteomes" id="UP000056255"/>
    </source>
</evidence>
<evidence type="ECO:0000313" key="13">
    <source>
        <dbReference type="Proteomes" id="UP000029084"/>
    </source>
</evidence>
<evidence type="ECO:0000313" key="7">
    <source>
        <dbReference type="EMBL" id="AIM27410.1"/>
    </source>
</evidence>
<evidence type="ECO:0000313" key="10">
    <source>
        <dbReference type="EMBL" id="AKV78776.1"/>
    </source>
</evidence>
<keyword evidence="4 6" id="KW-1133">Transmembrane helix</keyword>
<dbReference type="RefSeq" id="WP_012021212.1">
    <property type="nucleotide sequence ID" value="NZ_AP019770.1"/>
</dbReference>
<feature type="transmembrane region" description="Helical" evidence="6">
    <location>
        <begin position="264"/>
        <end position="290"/>
    </location>
</feature>
<reference evidence="12 14" key="3">
    <citation type="submission" date="2015-07" db="EMBL/GenBank/DDBJ databases">
        <title>Physiological, transcriptional responses and genome re-sequencing of acid resistant extremely thermoacidophilic Metallosphaera sedula SARC-M1.</title>
        <authorList>
            <person name="Ai C."/>
            <person name="McCarthy S."/>
            <person name="Eckrich V."/>
            <person name="Rudrappa D."/>
            <person name="Qiu G."/>
            <person name="Blum P."/>
        </authorList>
    </citation>
    <scope>NUCLEOTIDE SEQUENCE [LARGE SCALE GENOMIC DNA]</scope>
    <source>
        <strain evidence="12 14">SARC-M1</strain>
    </source>
</reference>
<feature type="transmembrane region" description="Helical" evidence="6">
    <location>
        <begin position="39"/>
        <end position="59"/>
    </location>
</feature>
<name>A0A088E7U8_9CREN</name>
<dbReference type="GO" id="GO:0005886">
    <property type="term" value="C:plasma membrane"/>
    <property type="evidence" value="ECO:0007669"/>
    <property type="project" value="TreeGrafter"/>
</dbReference>
<dbReference type="Proteomes" id="UP000062398">
    <property type="component" value="Chromosome"/>
</dbReference>
<dbReference type="Proteomes" id="UP000056255">
    <property type="component" value="Chromosome"/>
</dbReference>
<accession>A0A088E7U8</accession>
<evidence type="ECO:0000313" key="11">
    <source>
        <dbReference type="EMBL" id="AKV81021.1"/>
    </source>
</evidence>
<dbReference type="EMBL" id="CP012176">
    <property type="protein sequence ID" value="AKV83262.1"/>
    <property type="molecule type" value="Genomic_DNA"/>
</dbReference>
<dbReference type="Proteomes" id="UP000068832">
    <property type="component" value="Chromosome"/>
</dbReference>
<evidence type="ECO:0000256" key="6">
    <source>
        <dbReference type="SAM" id="Phobius"/>
    </source>
</evidence>
<feature type="transmembrane region" description="Helical" evidence="6">
    <location>
        <begin position="302"/>
        <end position="320"/>
    </location>
</feature>
<dbReference type="GeneID" id="91755762"/>
<evidence type="ECO:0000313" key="8">
    <source>
        <dbReference type="EMBL" id="AKV74285.1"/>
    </source>
</evidence>
<dbReference type="GO" id="GO:0015086">
    <property type="term" value="F:cadmium ion transmembrane transporter activity"/>
    <property type="evidence" value="ECO:0007669"/>
    <property type="project" value="TreeGrafter"/>
</dbReference>
<dbReference type="PANTHER" id="PTHR11706">
    <property type="entry name" value="SOLUTE CARRIER PROTEIN FAMILY 11 MEMBER"/>
    <property type="match status" value="1"/>
</dbReference>
<feature type="transmembrane region" description="Helical" evidence="6">
    <location>
        <begin position="80"/>
        <end position="98"/>
    </location>
</feature>
<evidence type="ECO:0000313" key="9">
    <source>
        <dbReference type="EMBL" id="AKV76524.1"/>
    </source>
</evidence>
<feature type="transmembrane region" description="Helical" evidence="6">
    <location>
        <begin position="176"/>
        <end position="196"/>
    </location>
</feature>
<feature type="transmembrane region" description="Helical" evidence="6">
    <location>
        <begin position="326"/>
        <end position="352"/>
    </location>
</feature>
<feature type="transmembrane region" description="Helical" evidence="6">
    <location>
        <begin position="368"/>
        <end position="387"/>
    </location>
</feature>
<dbReference type="EMBL" id="CP008822">
    <property type="protein sequence ID" value="AIM27410.1"/>
    <property type="molecule type" value="Genomic_DNA"/>
</dbReference>
<feature type="transmembrane region" description="Helical" evidence="6">
    <location>
        <begin position="217"/>
        <end position="244"/>
    </location>
</feature>
<dbReference type="EMBL" id="CP012174">
    <property type="protein sequence ID" value="AKV78776.1"/>
    <property type="molecule type" value="Genomic_DNA"/>
</dbReference>
<dbReference type="Proteomes" id="UP000029084">
    <property type="component" value="Chromosome"/>
</dbReference>
<dbReference type="OMA" id="ITARWIP"/>
<evidence type="ECO:0000256" key="5">
    <source>
        <dbReference type="ARBA" id="ARBA00023136"/>
    </source>
</evidence>
<dbReference type="Pfam" id="PF01566">
    <property type="entry name" value="Nramp"/>
    <property type="match status" value="1"/>
</dbReference>